<evidence type="ECO:0000256" key="2">
    <source>
        <dbReference type="ARBA" id="ARBA00012135"/>
    </source>
</evidence>
<evidence type="ECO:0000313" key="4">
    <source>
        <dbReference type="EMBL" id="MCW1884279.1"/>
    </source>
</evidence>
<keyword evidence="4" id="KW-0418">Kinase</keyword>
<reference evidence="4 5" key="1">
    <citation type="submission" date="2022-10" db="EMBL/GenBank/DDBJ databases">
        <title>Luteolibacter flavescens strain MCCC 1K03193, whole genome shotgun sequencing project.</title>
        <authorList>
            <person name="Zhao G."/>
            <person name="Shen L."/>
        </authorList>
    </citation>
    <scope>NUCLEOTIDE SEQUENCE [LARGE SCALE GENOMIC DNA]</scope>
    <source>
        <strain evidence="4 5">MCCC 1K03193</strain>
    </source>
</reference>
<name>A0ABT3FLQ2_9BACT</name>
<dbReference type="EMBL" id="JAPDDS010000003">
    <property type="protein sequence ID" value="MCW1884279.1"/>
    <property type="molecule type" value="Genomic_DNA"/>
</dbReference>
<dbReference type="PANTHER" id="PTHR20858">
    <property type="entry name" value="PHOSPHOMETHYLPYRIMIDINE KINASE"/>
    <property type="match status" value="1"/>
</dbReference>
<dbReference type="SUPFAM" id="SSF53613">
    <property type="entry name" value="Ribokinase-like"/>
    <property type="match status" value="1"/>
</dbReference>
<dbReference type="Gene3D" id="3.40.1190.20">
    <property type="match status" value="1"/>
</dbReference>
<feature type="domain" description="Pyridoxamine kinase/Phosphomethylpyrimidine kinase" evidence="3">
    <location>
        <begin position="15"/>
        <end position="252"/>
    </location>
</feature>
<comment type="caution">
    <text evidence="4">The sequence shown here is derived from an EMBL/GenBank/DDBJ whole genome shotgun (WGS) entry which is preliminary data.</text>
</comment>
<protein>
    <recommendedName>
        <fullName evidence="2">hydroxymethylpyrimidine kinase</fullName>
        <ecNumber evidence="2">2.7.1.49</ecNumber>
    </recommendedName>
</protein>
<proteinExistence type="predicted"/>
<dbReference type="GO" id="GO:0008902">
    <property type="term" value="F:hydroxymethylpyrimidine kinase activity"/>
    <property type="evidence" value="ECO:0007669"/>
    <property type="project" value="UniProtKB-EC"/>
</dbReference>
<gene>
    <name evidence="4" type="primary">thiD</name>
    <name evidence="4" type="ORF">OKA04_06015</name>
</gene>
<organism evidence="4 5">
    <name type="scientific">Luteolibacter flavescens</name>
    <dbReference type="NCBI Taxonomy" id="1859460"/>
    <lineage>
        <taxon>Bacteria</taxon>
        <taxon>Pseudomonadati</taxon>
        <taxon>Verrucomicrobiota</taxon>
        <taxon>Verrucomicrobiia</taxon>
        <taxon>Verrucomicrobiales</taxon>
        <taxon>Verrucomicrobiaceae</taxon>
        <taxon>Luteolibacter</taxon>
    </lineage>
</organism>
<dbReference type="GO" id="GO:0008972">
    <property type="term" value="F:phosphomethylpyrimidine kinase activity"/>
    <property type="evidence" value="ECO:0007669"/>
    <property type="project" value="UniProtKB-EC"/>
</dbReference>
<sequence>MNASPPVALTIAGSDCSAGAGLQADLKTFQHFGIFGLTAVTCVVAETPKVVRSVHAVPPAILQDQLRVMLDAFPVAAIKTGMLFSKAHIVAVTEILQQYPGIPLVIDPVMIASTGDPLLEENAISAYKERLFPLATVITPNLDEAEVLWGSPARDEATMERAARELSARHGCAVLLKGGHLGGPECADLLMEKDLPTWFRSPRIATPASHGTGCTLSAAIAASLALGKDLHEAIAEAKGYLEATLHTSFGWGDLAVLNQGTLPLP</sequence>
<dbReference type="InterPro" id="IPR013749">
    <property type="entry name" value="PM/HMP-P_kinase-1"/>
</dbReference>
<evidence type="ECO:0000256" key="1">
    <source>
        <dbReference type="ARBA" id="ARBA00004948"/>
    </source>
</evidence>
<dbReference type="InterPro" id="IPR029056">
    <property type="entry name" value="Ribokinase-like"/>
</dbReference>
<dbReference type="Proteomes" id="UP001207930">
    <property type="component" value="Unassembled WGS sequence"/>
</dbReference>
<dbReference type="CDD" id="cd01169">
    <property type="entry name" value="HMPP_kinase"/>
    <property type="match status" value="1"/>
</dbReference>
<keyword evidence="5" id="KW-1185">Reference proteome</keyword>
<dbReference type="NCBIfam" id="TIGR00097">
    <property type="entry name" value="HMP-P_kinase"/>
    <property type="match status" value="1"/>
</dbReference>
<dbReference type="RefSeq" id="WP_264500240.1">
    <property type="nucleotide sequence ID" value="NZ_JAPDDS010000003.1"/>
</dbReference>
<dbReference type="EC" id="2.7.1.49" evidence="2"/>
<dbReference type="PANTHER" id="PTHR20858:SF17">
    <property type="entry name" value="HYDROXYMETHYLPYRIMIDINE_PHOSPHOMETHYLPYRIMIDINE KINASE THI20-RELATED"/>
    <property type="match status" value="1"/>
</dbReference>
<accession>A0ABT3FLQ2</accession>
<evidence type="ECO:0000259" key="3">
    <source>
        <dbReference type="Pfam" id="PF08543"/>
    </source>
</evidence>
<dbReference type="InterPro" id="IPR004399">
    <property type="entry name" value="HMP/HMP-P_kinase_dom"/>
</dbReference>
<evidence type="ECO:0000313" key="5">
    <source>
        <dbReference type="Proteomes" id="UP001207930"/>
    </source>
</evidence>
<comment type="pathway">
    <text evidence="1">Cofactor biosynthesis; thiamine diphosphate biosynthesis.</text>
</comment>
<keyword evidence="4" id="KW-0808">Transferase</keyword>
<dbReference type="Pfam" id="PF08543">
    <property type="entry name" value="Phos_pyr_kin"/>
    <property type="match status" value="1"/>
</dbReference>